<name>A0A565BRA3_9BRAS</name>
<dbReference type="Gene3D" id="2.60.120.330">
    <property type="entry name" value="B-lactam Antibiotic, Isopenicillin N Synthase, Chain"/>
    <property type="match status" value="1"/>
</dbReference>
<evidence type="ECO:0000259" key="3">
    <source>
        <dbReference type="Pfam" id="PF14226"/>
    </source>
</evidence>
<dbReference type="InterPro" id="IPR050231">
    <property type="entry name" value="Iron_ascorbate_oxido_reductase"/>
</dbReference>
<dbReference type="Pfam" id="PF14226">
    <property type="entry name" value="DIOX_N"/>
    <property type="match status" value="1"/>
</dbReference>
<dbReference type="OrthoDB" id="288590at2759"/>
<reference evidence="4" key="1">
    <citation type="submission" date="2019-07" db="EMBL/GenBank/DDBJ databases">
        <authorList>
            <person name="Dittberner H."/>
        </authorList>
    </citation>
    <scope>NUCLEOTIDE SEQUENCE [LARGE SCALE GENOMIC DNA]</scope>
</reference>
<dbReference type="InterPro" id="IPR026992">
    <property type="entry name" value="DIOX_N"/>
</dbReference>
<evidence type="ECO:0000256" key="1">
    <source>
        <dbReference type="ARBA" id="ARBA00022723"/>
    </source>
</evidence>
<dbReference type="Proteomes" id="UP000489600">
    <property type="component" value="Unassembled WGS sequence"/>
</dbReference>
<evidence type="ECO:0000313" key="5">
    <source>
        <dbReference type="Proteomes" id="UP000489600"/>
    </source>
</evidence>
<dbReference type="SUPFAM" id="SSF51197">
    <property type="entry name" value="Clavaminate synthase-like"/>
    <property type="match status" value="1"/>
</dbReference>
<proteinExistence type="predicted"/>
<keyword evidence="5" id="KW-1185">Reference proteome</keyword>
<dbReference type="AlphaFoldDB" id="A0A565BRA3"/>
<evidence type="ECO:0000313" key="4">
    <source>
        <dbReference type="EMBL" id="VVB03903.1"/>
    </source>
</evidence>
<keyword evidence="2" id="KW-0408">Iron</keyword>
<dbReference type="PANTHER" id="PTHR47990">
    <property type="entry name" value="2-OXOGLUTARATE (2OG) AND FE(II)-DEPENDENT OXYGENASE SUPERFAMILY PROTEIN-RELATED"/>
    <property type="match status" value="1"/>
</dbReference>
<comment type="caution">
    <text evidence="4">The sequence shown here is derived from an EMBL/GenBank/DDBJ whole genome shotgun (WGS) entry which is preliminary data.</text>
</comment>
<dbReference type="GO" id="GO:0046872">
    <property type="term" value="F:metal ion binding"/>
    <property type="evidence" value="ECO:0007669"/>
    <property type="project" value="UniProtKB-KW"/>
</dbReference>
<feature type="domain" description="Non-haem dioxygenase N-terminal" evidence="3">
    <location>
        <begin position="9"/>
        <end position="80"/>
    </location>
</feature>
<gene>
    <name evidence="4" type="ORF">ANE_LOCUS14347</name>
</gene>
<dbReference type="EMBL" id="CABITT030000005">
    <property type="protein sequence ID" value="VVB03903.1"/>
    <property type="molecule type" value="Genomic_DNA"/>
</dbReference>
<evidence type="ECO:0000256" key="2">
    <source>
        <dbReference type="ARBA" id="ARBA00023004"/>
    </source>
</evidence>
<organism evidence="4 5">
    <name type="scientific">Arabis nemorensis</name>
    <dbReference type="NCBI Taxonomy" id="586526"/>
    <lineage>
        <taxon>Eukaryota</taxon>
        <taxon>Viridiplantae</taxon>
        <taxon>Streptophyta</taxon>
        <taxon>Embryophyta</taxon>
        <taxon>Tracheophyta</taxon>
        <taxon>Spermatophyta</taxon>
        <taxon>Magnoliopsida</taxon>
        <taxon>eudicotyledons</taxon>
        <taxon>Gunneridae</taxon>
        <taxon>Pentapetalae</taxon>
        <taxon>rosids</taxon>
        <taxon>malvids</taxon>
        <taxon>Brassicales</taxon>
        <taxon>Brassicaceae</taxon>
        <taxon>Arabideae</taxon>
        <taxon>Arabis</taxon>
    </lineage>
</organism>
<sequence length="95" mass="10778">MATDIKSLLPVIDISPLLLKCEDSDMMEDAGVAEVLGKLDRACRDIGFFYVIGHGISEDLMQKVKEVSHQFFELPYERRNVRSRLHQLLDTGLSL</sequence>
<keyword evidence="1" id="KW-0479">Metal-binding</keyword>
<dbReference type="InterPro" id="IPR027443">
    <property type="entry name" value="IPNS-like_sf"/>
</dbReference>
<protein>
    <recommendedName>
        <fullName evidence="3">Non-haem dioxygenase N-terminal domain-containing protein</fullName>
    </recommendedName>
</protein>
<accession>A0A565BRA3</accession>